<dbReference type="RefSeq" id="WP_249251006.1">
    <property type="nucleotide sequence ID" value="NZ_JAKIKT010000016.1"/>
</dbReference>
<proteinExistence type="predicted"/>
<keyword evidence="2" id="KW-1185">Reference proteome</keyword>
<evidence type="ECO:0000313" key="2">
    <source>
        <dbReference type="Proteomes" id="UP001202831"/>
    </source>
</evidence>
<dbReference type="InterPro" id="IPR005358">
    <property type="entry name" value="Puta_zinc/iron-chelating_dom"/>
</dbReference>
<name>A0ABT0NDJ2_9GAMM</name>
<comment type="caution">
    <text evidence="1">The sequence shown here is derived from an EMBL/GenBank/DDBJ whole genome shotgun (WGS) entry which is preliminary data.</text>
</comment>
<dbReference type="Proteomes" id="UP001202831">
    <property type="component" value="Unassembled WGS sequence"/>
</dbReference>
<reference evidence="1 2" key="1">
    <citation type="submission" date="2022-01" db="EMBL/GenBank/DDBJ databases">
        <title>Whole genome-based taxonomy of the Shewanellaceae.</title>
        <authorList>
            <person name="Martin-Rodriguez A.J."/>
        </authorList>
    </citation>
    <scope>NUCLEOTIDE SEQUENCE [LARGE SCALE GENOMIC DNA]</scope>
    <source>
        <strain evidence="1 2">DSM 21332</strain>
    </source>
</reference>
<organism evidence="1 2">
    <name type="scientific">Shewanella corallii</name>
    <dbReference type="NCBI Taxonomy" id="560080"/>
    <lineage>
        <taxon>Bacteria</taxon>
        <taxon>Pseudomonadati</taxon>
        <taxon>Pseudomonadota</taxon>
        <taxon>Gammaproteobacteria</taxon>
        <taxon>Alteromonadales</taxon>
        <taxon>Shewanellaceae</taxon>
        <taxon>Shewanella</taxon>
    </lineage>
</organism>
<dbReference type="Pfam" id="PF03692">
    <property type="entry name" value="CxxCxxCC"/>
    <property type="match status" value="1"/>
</dbReference>
<accession>A0ABT0NDJ2</accession>
<dbReference type="PANTHER" id="PTHR36931:SF1">
    <property type="entry name" value="UPF0153 PROTEIN YEIW"/>
    <property type="match status" value="1"/>
</dbReference>
<dbReference type="EMBL" id="JAKIKT010000016">
    <property type="protein sequence ID" value="MCL2916474.1"/>
    <property type="molecule type" value="Genomic_DNA"/>
</dbReference>
<dbReference type="PANTHER" id="PTHR36931">
    <property type="entry name" value="UPF0153 PROTEIN YEIW"/>
    <property type="match status" value="1"/>
</dbReference>
<evidence type="ECO:0000313" key="1">
    <source>
        <dbReference type="EMBL" id="MCL2916474.1"/>
    </source>
</evidence>
<gene>
    <name evidence="1" type="ORF">L2725_22310</name>
</gene>
<protein>
    <submittedName>
        <fullName evidence="1">YkgJ family cysteine cluster protein</fullName>
    </submittedName>
</protein>
<dbReference type="InterPro" id="IPR052572">
    <property type="entry name" value="UPF0153_domain"/>
</dbReference>
<sequence length="84" mass="8903">MQCRLGCGACCIAPSISSPIPGMPQGKPAGERCIQLSAENLCMIFGRSDRPLVCSEFDATPDVCGKTNQEALWLITSLEQATGQ</sequence>